<sequence length="192" mass="21530">MKQIYRITLVCILSHFSLFAQEIASSETNSQSNTTYQSNTNGIQQNTPPSFDGYWSYGGSLGFSFWNNGTDILIAPKAFYNISPMLQAGFGVTYIYSDYKNSFNNTVKSNSFGGSLYFSARPINFIQLSAEYEGLQTNRSGYYDDSYWNNSIYLGLAFVSGHVSFGLRYDVLYDSAKSPYSSAVNPVIGFYF</sequence>
<proteinExistence type="predicted"/>
<feature type="signal peptide" evidence="1">
    <location>
        <begin position="1"/>
        <end position="20"/>
    </location>
</feature>
<dbReference type="RefSeq" id="WP_386809597.1">
    <property type="nucleotide sequence ID" value="NZ_JBHTMV010000004.1"/>
</dbReference>
<evidence type="ECO:0000313" key="2">
    <source>
        <dbReference type="EMBL" id="MFD1294410.1"/>
    </source>
</evidence>
<organism evidence="2 3">
    <name type="scientific">Lutibacter holmesii</name>
    <dbReference type="NCBI Taxonomy" id="1137985"/>
    <lineage>
        <taxon>Bacteria</taxon>
        <taxon>Pseudomonadati</taxon>
        <taxon>Bacteroidota</taxon>
        <taxon>Flavobacteriia</taxon>
        <taxon>Flavobacteriales</taxon>
        <taxon>Flavobacteriaceae</taxon>
        <taxon>Lutibacter</taxon>
    </lineage>
</organism>
<feature type="chain" id="PRO_5047226708" description="Alpha-ketoglutarate decarboxylase" evidence="1">
    <location>
        <begin position="21"/>
        <end position="192"/>
    </location>
</feature>
<keyword evidence="3" id="KW-1185">Reference proteome</keyword>
<evidence type="ECO:0000313" key="3">
    <source>
        <dbReference type="Proteomes" id="UP001597241"/>
    </source>
</evidence>
<dbReference type="EMBL" id="JBHTMV010000004">
    <property type="protein sequence ID" value="MFD1294410.1"/>
    <property type="molecule type" value="Genomic_DNA"/>
</dbReference>
<accession>A0ABW3WPU3</accession>
<dbReference type="Proteomes" id="UP001597241">
    <property type="component" value="Unassembled WGS sequence"/>
</dbReference>
<name>A0ABW3WPU3_9FLAO</name>
<keyword evidence="1" id="KW-0732">Signal</keyword>
<gene>
    <name evidence="2" type="ORF">ACFQ5N_11235</name>
</gene>
<reference evidence="3" key="1">
    <citation type="journal article" date="2019" name="Int. J. Syst. Evol. Microbiol.">
        <title>The Global Catalogue of Microorganisms (GCM) 10K type strain sequencing project: providing services to taxonomists for standard genome sequencing and annotation.</title>
        <authorList>
            <consortium name="The Broad Institute Genomics Platform"/>
            <consortium name="The Broad Institute Genome Sequencing Center for Infectious Disease"/>
            <person name="Wu L."/>
            <person name="Ma J."/>
        </authorList>
    </citation>
    <scope>NUCLEOTIDE SEQUENCE [LARGE SCALE GENOMIC DNA]</scope>
    <source>
        <strain evidence="3">CCUG 62221</strain>
    </source>
</reference>
<evidence type="ECO:0000256" key="1">
    <source>
        <dbReference type="SAM" id="SignalP"/>
    </source>
</evidence>
<protein>
    <recommendedName>
        <fullName evidence="4">Alpha-ketoglutarate decarboxylase</fullName>
    </recommendedName>
</protein>
<evidence type="ECO:0008006" key="4">
    <source>
        <dbReference type="Google" id="ProtNLM"/>
    </source>
</evidence>
<comment type="caution">
    <text evidence="2">The sequence shown here is derived from an EMBL/GenBank/DDBJ whole genome shotgun (WGS) entry which is preliminary data.</text>
</comment>